<evidence type="ECO:0000313" key="2">
    <source>
        <dbReference type="EMBL" id="KOG00037.1"/>
    </source>
</evidence>
<dbReference type="CDD" id="cd00038">
    <property type="entry name" value="CAP_ED"/>
    <property type="match status" value="2"/>
</dbReference>
<dbReference type="PANTHER" id="PTHR23011:SF28">
    <property type="entry name" value="CYCLIC NUCLEOTIDE-BINDING DOMAIN CONTAINING PROTEIN"/>
    <property type="match status" value="1"/>
</dbReference>
<feature type="domain" description="Cyclic nucleotide-binding" evidence="1">
    <location>
        <begin position="37"/>
        <end position="161"/>
    </location>
</feature>
<dbReference type="InterPro" id="IPR000595">
    <property type="entry name" value="cNMP-bd_dom"/>
</dbReference>
<protein>
    <recommendedName>
        <fullName evidence="1">Cyclic nucleotide-binding domain-containing protein</fullName>
    </recommendedName>
</protein>
<dbReference type="STRING" id="37653.A0A0L8IEW7"/>
<dbReference type="SUPFAM" id="SSF51206">
    <property type="entry name" value="cAMP-binding domain-like"/>
    <property type="match status" value="2"/>
</dbReference>
<dbReference type="OrthoDB" id="6051053at2759"/>
<organism evidence="2">
    <name type="scientific">Octopus bimaculoides</name>
    <name type="common">California two-spotted octopus</name>
    <dbReference type="NCBI Taxonomy" id="37653"/>
    <lineage>
        <taxon>Eukaryota</taxon>
        <taxon>Metazoa</taxon>
        <taxon>Spiralia</taxon>
        <taxon>Lophotrochozoa</taxon>
        <taxon>Mollusca</taxon>
        <taxon>Cephalopoda</taxon>
        <taxon>Coleoidea</taxon>
        <taxon>Octopodiformes</taxon>
        <taxon>Octopoda</taxon>
        <taxon>Incirrata</taxon>
        <taxon>Octopodidae</taxon>
        <taxon>Octopus</taxon>
    </lineage>
</organism>
<dbReference type="InterPro" id="IPR014710">
    <property type="entry name" value="RmlC-like_jellyroll"/>
</dbReference>
<dbReference type="SMART" id="SM00100">
    <property type="entry name" value="cNMP"/>
    <property type="match status" value="1"/>
</dbReference>
<dbReference type="InterPro" id="IPR018490">
    <property type="entry name" value="cNMP-bd_dom_sf"/>
</dbReference>
<dbReference type="Gene3D" id="2.60.120.10">
    <property type="entry name" value="Jelly Rolls"/>
    <property type="match status" value="2"/>
</dbReference>
<dbReference type="PROSITE" id="PS00888">
    <property type="entry name" value="CNMP_BINDING_1"/>
    <property type="match status" value="1"/>
</dbReference>
<dbReference type="AlphaFoldDB" id="A0A0L8IEW7"/>
<reference evidence="2" key="1">
    <citation type="submission" date="2015-07" db="EMBL/GenBank/DDBJ databases">
        <title>MeaNS - Measles Nucleotide Surveillance Program.</title>
        <authorList>
            <person name="Tran T."/>
            <person name="Druce J."/>
        </authorList>
    </citation>
    <scope>NUCLEOTIDE SEQUENCE</scope>
    <source>
        <strain evidence="2">UCB-OBI-ISO-001</strain>
        <tissue evidence="2">Gonad</tissue>
    </source>
</reference>
<sequence>MPQIYDRIIKTISKPTNQCTESEINKLLPWFRKKSKLFRKLKSVILQDILQNCDFVSKKADDVIILQGDQGKCFYIILRGKVTIYNLSKEDEKITKLSEADLKNDKQELDRSKLGNFVCNLVPGDPFGEVALLSTDSIRTATVIADEITDLMVVSKALYERSVKDVLTWEFQQKIAFICAHPLFWGWSHKYRHQLAMAVYKIVLSYDEILIRQREPVTCIYFVLTGQVGIFYNPRLHALQYPQFIPFMQSNLTTSTVSSIQQNSFYMIAGDTEVLLKLDTNLHTVISSERTELIVLEMKHFERLFVRHHVETVDCMRRQLDLKLCSRLSLLTDCQQKIPLLAYLHNRLKQDLEQPRKCSNLQEFRNTTFNFKLDISRLQTRHLLHKQPLANIFFLIQQKKFPKKIKTKVQKCLFPQIPINNQVFEKPSNDTLISGKKSSISTSLQDLEQCIRNWLKEANPQKIGTLPPLHRISLETLQKQPKPGYKLLVHQNIHLDLDLRDESSDNDEDEININSEKLEKWKFLLTNFSN</sequence>
<dbReference type="PROSITE" id="PS50042">
    <property type="entry name" value="CNMP_BINDING_3"/>
    <property type="match status" value="2"/>
</dbReference>
<feature type="domain" description="Cyclic nucleotide-binding" evidence="1">
    <location>
        <begin position="183"/>
        <end position="305"/>
    </location>
</feature>
<dbReference type="PRINTS" id="PR00103">
    <property type="entry name" value="CAMPKINASE"/>
</dbReference>
<evidence type="ECO:0000259" key="1">
    <source>
        <dbReference type="PROSITE" id="PS50042"/>
    </source>
</evidence>
<accession>A0A0L8IEW7</accession>
<gene>
    <name evidence="2" type="ORF">OCBIM_22009047mg</name>
</gene>
<name>A0A0L8IEW7_OCTBM</name>
<dbReference type="InterPro" id="IPR018488">
    <property type="entry name" value="cNMP-bd_CS"/>
</dbReference>
<dbReference type="PROSITE" id="PS00889">
    <property type="entry name" value="CNMP_BINDING_2"/>
    <property type="match status" value="1"/>
</dbReference>
<dbReference type="EMBL" id="KQ415859">
    <property type="protein sequence ID" value="KOG00037.1"/>
    <property type="molecule type" value="Genomic_DNA"/>
</dbReference>
<proteinExistence type="predicted"/>
<dbReference type="PANTHER" id="PTHR23011">
    <property type="entry name" value="CYCLIC NUCLEOTIDE-BINDING DOMAIN CONTAINING PROTEIN"/>
    <property type="match status" value="1"/>
</dbReference>